<feature type="compositionally biased region" description="Low complexity" evidence="2">
    <location>
        <begin position="28"/>
        <end position="45"/>
    </location>
</feature>
<feature type="chain" id="PRO_5047100341" evidence="3">
    <location>
        <begin position="26"/>
        <end position="241"/>
    </location>
</feature>
<proteinExistence type="inferred from homology"/>
<sequence>MRIRPTVPAALALLAGIILPVAASAGTAPAQTAPAPTQTAGTQPAPEEKPFSGKSGGDFMVRLRGIAVIPRDHSDYVDPIGGHVEQTNAYVPEVDLTYFVTDNIAIEAIAAFTKHDGKAKNTAAGDVDLGSVWVLPPTVTLQYHPFPKERLSPYVGAGVNYTFFFNDDTPDDGPVKSIHYSDSFGWALQAGVDYALTENVYLNVDVKKLFVSTKARINGGDIKSKVDVDPWIVGAGIGYKF</sequence>
<evidence type="ECO:0000313" key="4">
    <source>
        <dbReference type="EMBL" id="MDQ7248376.1"/>
    </source>
</evidence>
<accession>A0ABU0YKY2</accession>
<name>A0ABU0YKY2_9PROT</name>
<gene>
    <name evidence="4" type="ORF">Q8A70_11900</name>
</gene>
<keyword evidence="3" id="KW-0732">Signal</keyword>
<dbReference type="SUPFAM" id="SSF56925">
    <property type="entry name" value="OMPA-like"/>
    <property type="match status" value="1"/>
</dbReference>
<evidence type="ECO:0000256" key="1">
    <source>
        <dbReference type="ARBA" id="ARBA00009330"/>
    </source>
</evidence>
<protein>
    <submittedName>
        <fullName evidence="4">OmpW family outer membrane protein</fullName>
    </submittedName>
</protein>
<keyword evidence="5" id="KW-1185">Reference proteome</keyword>
<dbReference type="Gene3D" id="2.40.160.20">
    <property type="match status" value="1"/>
</dbReference>
<evidence type="ECO:0000256" key="3">
    <source>
        <dbReference type="SAM" id="SignalP"/>
    </source>
</evidence>
<dbReference type="EMBL" id="JAUYVI010000004">
    <property type="protein sequence ID" value="MDQ7248376.1"/>
    <property type="molecule type" value="Genomic_DNA"/>
</dbReference>
<dbReference type="Proteomes" id="UP001230156">
    <property type="component" value="Unassembled WGS sequence"/>
</dbReference>
<evidence type="ECO:0000256" key="2">
    <source>
        <dbReference type="SAM" id="MobiDB-lite"/>
    </source>
</evidence>
<comment type="caution">
    <text evidence="4">The sequence shown here is derived from an EMBL/GenBank/DDBJ whole genome shotgun (WGS) entry which is preliminary data.</text>
</comment>
<reference evidence="5" key="1">
    <citation type="submission" date="2023-08" db="EMBL/GenBank/DDBJ databases">
        <title>Rhodospirillaceae gen. nov., a novel taxon isolated from the Yangtze River Yuezi River estuary sludge.</title>
        <authorList>
            <person name="Ruan L."/>
        </authorList>
    </citation>
    <scope>NUCLEOTIDE SEQUENCE [LARGE SCALE GENOMIC DNA]</scope>
    <source>
        <strain evidence="5">R-7</strain>
    </source>
</reference>
<evidence type="ECO:0000313" key="5">
    <source>
        <dbReference type="Proteomes" id="UP001230156"/>
    </source>
</evidence>
<dbReference type="RefSeq" id="WP_379955849.1">
    <property type="nucleotide sequence ID" value="NZ_JAUYVI010000004.1"/>
</dbReference>
<feature type="region of interest" description="Disordered" evidence="2">
    <location>
        <begin position="28"/>
        <end position="57"/>
    </location>
</feature>
<dbReference type="InterPro" id="IPR005618">
    <property type="entry name" value="OMPW"/>
</dbReference>
<comment type="similarity">
    <text evidence="1">Belongs to the OmpW/AlkL family.</text>
</comment>
<dbReference type="PANTHER" id="PTHR36920">
    <property type="match status" value="1"/>
</dbReference>
<feature type="signal peptide" evidence="3">
    <location>
        <begin position="1"/>
        <end position="25"/>
    </location>
</feature>
<organism evidence="4 5">
    <name type="scientific">Dongia sedimenti</name>
    <dbReference type="NCBI Taxonomy" id="3064282"/>
    <lineage>
        <taxon>Bacteria</taxon>
        <taxon>Pseudomonadati</taxon>
        <taxon>Pseudomonadota</taxon>
        <taxon>Alphaproteobacteria</taxon>
        <taxon>Rhodospirillales</taxon>
        <taxon>Dongiaceae</taxon>
        <taxon>Dongia</taxon>
    </lineage>
</organism>
<dbReference type="InterPro" id="IPR011250">
    <property type="entry name" value="OMP/PagP_B-barrel"/>
</dbReference>
<dbReference type="Pfam" id="PF03922">
    <property type="entry name" value="OmpW"/>
    <property type="match status" value="1"/>
</dbReference>
<dbReference type="PANTHER" id="PTHR36920:SF1">
    <property type="entry name" value="OUTER MEMBRANE PROTEIN W"/>
    <property type="match status" value="1"/>
</dbReference>